<dbReference type="Pfam" id="PF03074">
    <property type="entry name" value="GCS"/>
    <property type="match status" value="1"/>
</dbReference>
<evidence type="ECO:0000256" key="1">
    <source>
        <dbReference type="ARBA" id="ARBA00012220"/>
    </source>
</evidence>
<feature type="non-terminal residue" evidence="7">
    <location>
        <position position="1"/>
    </location>
</feature>
<dbReference type="Proteomes" id="UP000499080">
    <property type="component" value="Unassembled WGS sequence"/>
</dbReference>
<dbReference type="PANTHER" id="PTHR11164">
    <property type="entry name" value="GLUTAMATE CYSTEINE LIGASE"/>
    <property type="match status" value="1"/>
</dbReference>
<keyword evidence="5 6" id="KW-0067">ATP-binding</keyword>
<comment type="similarity">
    <text evidence="6">Belongs to the glutamate--cysteine ligase type 3 family.</text>
</comment>
<evidence type="ECO:0000256" key="6">
    <source>
        <dbReference type="RuleBase" id="RU367135"/>
    </source>
</evidence>
<name>A0A4Y2PH72_ARAVE</name>
<reference evidence="7 8" key="1">
    <citation type="journal article" date="2019" name="Sci. Rep.">
        <title>Orb-weaving spider Araneus ventricosus genome elucidates the spidroin gene catalogue.</title>
        <authorList>
            <person name="Kono N."/>
            <person name="Nakamura H."/>
            <person name="Ohtoshi R."/>
            <person name="Moran D.A.P."/>
            <person name="Shinohara A."/>
            <person name="Yoshida Y."/>
            <person name="Fujiwara M."/>
            <person name="Mori M."/>
            <person name="Tomita M."/>
            <person name="Arakawa K."/>
        </authorList>
    </citation>
    <scope>NUCLEOTIDE SEQUENCE [LARGE SCALE GENOMIC DNA]</scope>
</reference>
<evidence type="ECO:0000256" key="4">
    <source>
        <dbReference type="ARBA" id="ARBA00022741"/>
    </source>
</evidence>
<dbReference type="GO" id="GO:0004357">
    <property type="term" value="F:glutamate-cysteine ligase activity"/>
    <property type="evidence" value="ECO:0007669"/>
    <property type="project" value="UniProtKB-UniRule"/>
</dbReference>
<protein>
    <recommendedName>
        <fullName evidence="1 6">Glutamate--cysteine ligase</fullName>
        <ecNumber evidence="1 6">6.3.2.2</ecNumber>
    </recommendedName>
    <alternativeName>
        <fullName evidence="6">Gamma-ECS</fullName>
    </alternativeName>
    <alternativeName>
        <fullName evidence="6">Gamma-glutamylcysteine synthetase</fullName>
    </alternativeName>
</protein>
<gene>
    <name evidence="7" type="ORF">AVEN_179048_1</name>
</gene>
<proteinExistence type="inferred from homology"/>
<evidence type="ECO:0000256" key="2">
    <source>
        <dbReference type="ARBA" id="ARBA00022598"/>
    </source>
</evidence>
<keyword evidence="2 6" id="KW-0436">Ligase</keyword>
<dbReference type="GO" id="GO:0017109">
    <property type="term" value="C:glutamate-cysteine ligase complex"/>
    <property type="evidence" value="ECO:0007669"/>
    <property type="project" value="TreeGrafter"/>
</dbReference>
<organism evidence="7 8">
    <name type="scientific">Araneus ventricosus</name>
    <name type="common">Orbweaver spider</name>
    <name type="synonym">Epeira ventricosa</name>
    <dbReference type="NCBI Taxonomy" id="182803"/>
    <lineage>
        <taxon>Eukaryota</taxon>
        <taxon>Metazoa</taxon>
        <taxon>Ecdysozoa</taxon>
        <taxon>Arthropoda</taxon>
        <taxon>Chelicerata</taxon>
        <taxon>Arachnida</taxon>
        <taxon>Araneae</taxon>
        <taxon>Araneomorphae</taxon>
        <taxon>Entelegynae</taxon>
        <taxon>Araneoidea</taxon>
        <taxon>Araneidae</taxon>
        <taxon>Araneus</taxon>
    </lineage>
</organism>
<dbReference type="GO" id="GO:0005524">
    <property type="term" value="F:ATP binding"/>
    <property type="evidence" value="ECO:0007669"/>
    <property type="project" value="UniProtKB-UniRule"/>
</dbReference>
<keyword evidence="4 6" id="KW-0547">Nucleotide-binding</keyword>
<comment type="catalytic activity">
    <reaction evidence="6">
        <text>L-cysteine + L-glutamate + ATP = gamma-L-glutamyl-L-cysteine + ADP + phosphate + H(+)</text>
        <dbReference type="Rhea" id="RHEA:13285"/>
        <dbReference type="ChEBI" id="CHEBI:15378"/>
        <dbReference type="ChEBI" id="CHEBI:29985"/>
        <dbReference type="ChEBI" id="CHEBI:30616"/>
        <dbReference type="ChEBI" id="CHEBI:35235"/>
        <dbReference type="ChEBI" id="CHEBI:43474"/>
        <dbReference type="ChEBI" id="CHEBI:58173"/>
        <dbReference type="ChEBI" id="CHEBI:456216"/>
        <dbReference type="EC" id="6.3.2.2"/>
    </reaction>
</comment>
<comment type="pathway">
    <text evidence="6">Sulfur metabolism; glutathione biosynthesis; glutathione from L-cysteine and L-glutamate: step 1/2.</text>
</comment>
<dbReference type="UniPathway" id="UPA00142">
    <property type="reaction ID" value="UER00209"/>
</dbReference>
<dbReference type="EC" id="6.3.2.2" evidence="1 6"/>
<comment type="caution">
    <text evidence="7">The sequence shown here is derived from an EMBL/GenBank/DDBJ whole genome shotgun (WGS) entry which is preliminary data.</text>
</comment>
<dbReference type="GO" id="GO:0006750">
    <property type="term" value="P:glutathione biosynthetic process"/>
    <property type="evidence" value="ECO:0007669"/>
    <property type="project" value="UniProtKB-UniRule"/>
</dbReference>
<evidence type="ECO:0000256" key="5">
    <source>
        <dbReference type="ARBA" id="ARBA00022840"/>
    </source>
</evidence>
<keyword evidence="8" id="KW-1185">Reference proteome</keyword>
<dbReference type="AlphaFoldDB" id="A0A4Y2PH72"/>
<keyword evidence="3 6" id="KW-0317">Glutathione biosynthesis</keyword>
<dbReference type="FunFam" id="1.10.8.960:FF:000001">
    <property type="entry name" value="Glutamate--cysteine ligase catalytic subunit"/>
    <property type="match status" value="1"/>
</dbReference>
<evidence type="ECO:0000313" key="8">
    <source>
        <dbReference type="Proteomes" id="UP000499080"/>
    </source>
</evidence>
<sequence>ELMTTARWIRDFVSKHPDYKLDSVVDEGINYDLLSKMDRITQGKEGCPELLGRPVSRTNDHIPNAVSKAEKIYSNTIVNKVT</sequence>
<dbReference type="EMBL" id="BGPR01011278">
    <property type="protein sequence ID" value="GBN50492.1"/>
    <property type="molecule type" value="Genomic_DNA"/>
</dbReference>
<accession>A0A4Y2PH72</accession>
<dbReference type="InterPro" id="IPR004308">
    <property type="entry name" value="GCS"/>
</dbReference>
<evidence type="ECO:0000313" key="7">
    <source>
        <dbReference type="EMBL" id="GBN50492.1"/>
    </source>
</evidence>
<dbReference type="OrthoDB" id="7939818at2759"/>
<evidence type="ECO:0000256" key="3">
    <source>
        <dbReference type="ARBA" id="ARBA00022684"/>
    </source>
</evidence>
<dbReference type="PANTHER" id="PTHR11164:SF0">
    <property type="entry name" value="GLUTAMATE--CYSTEINE LIGASE CATALYTIC SUBUNIT"/>
    <property type="match status" value="1"/>
</dbReference>
<dbReference type="Gene3D" id="1.10.8.960">
    <property type="match status" value="1"/>
</dbReference>